<evidence type="ECO:0000256" key="1">
    <source>
        <dbReference type="SAM" id="MobiDB-lite"/>
    </source>
</evidence>
<dbReference type="EMBL" id="JYIW01000021">
    <property type="protein sequence ID" value="KJL30108.1"/>
    <property type="molecule type" value="Genomic_DNA"/>
</dbReference>
<gene>
    <name evidence="2" type="ORF">RS83_01250</name>
</gene>
<feature type="compositionally biased region" description="Gly residues" evidence="1">
    <location>
        <begin position="52"/>
        <end position="64"/>
    </location>
</feature>
<comment type="caution">
    <text evidence="2">The sequence shown here is derived from an EMBL/GenBank/DDBJ whole genome shotgun (WGS) entry which is preliminary data.</text>
</comment>
<dbReference type="PATRIC" id="fig|82380.11.peg.1284"/>
<feature type="compositionally biased region" description="Basic and acidic residues" evidence="1">
    <location>
        <begin position="26"/>
        <end position="40"/>
    </location>
</feature>
<dbReference type="RefSeq" id="WP_045278650.1">
    <property type="nucleotide sequence ID" value="NZ_CAKKLT010000030.1"/>
</dbReference>
<dbReference type="Proteomes" id="UP000033640">
    <property type="component" value="Unassembled WGS sequence"/>
</dbReference>
<evidence type="ECO:0000313" key="3">
    <source>
        <dbReference type="Proteomes" id="UP000033640"/>
    </source>
</evidence>
<proteinExistence type="predicted"/>
<dbReference type="OrthoDB" id="5084210at2"/>
<protein>
    <submittedName>
        <fullName evidence="2">Uncharacterized protein</fullName>
    </submittedName>
</protein>
<reference evidence="2 3" key="1">
    <citation type="submission" date="2015-02" db="EMBL/GenBank/DDBJ databases">
        <title>Draft genome sequences of ten Microbacterium spp. with emphasis on heavy metal contaminated environments.</title>
        <authorList>
            <person name="Corretto E."/>
        </authorList>
    </citation>
    <scope>NUCLEOTIDE SEQUENCE [LARGE SCALE GENOMIC DNA]</scope>
    <source>
        <strain evidence="2 3">BEL4b</strain>
    </source>
</reference>
<accession>A0A0F0LAE3</accession>
<organism evidence="2 3">
    <name type="scientific">Microbacterium oxydans</name>
    <dbReference type="NCBI Taxonomy" id="82380"/>
    <lineage>
        <taxon>Bacteria</taxon>
        <taxon>Bacillati</taxon>
        <taxon>Actinomycetota</taxon>
        <taxon>Actinomycetes</taxon>
        <taxon>Micrococcales</taxon>
        <taxon>Microbacteriaceae</taxon>
        <taxon>Microbacterium</taxon>
    </lineage>
</organism>
<feature type="region of interest" description="Disordered" evidence="1">
    <location>
        <begin position="1"/>
        <end position="77"/>
    </location>
</feature>
<dbReference type="AlphaFoldDB" id="A0A0F0LAE3"/>
<sequence>MSVPAYGDDERGSGPANVATPAESDAAARIREHLEAREGEGDGELLYVGDTPAGGGGADSGGGATVRVDPSSDGPRP</sequence>
<evidence type="ECO:0000313" key="2">
    <source>
        <dbReference type="EMBL" id="KJL30108.1"/>
    </source>
</evidence>
<name>A0A0F0LAE3_9MICO</name>